<dbReference type="Gene3D" id="1.10.10.60">
    <property type="entry name" value="Homeodomain-like"/>
    <property type="match status" value="1"/>
</dbReference>
<organism evidence="2 3">
    <name type="scientific">Chryseobacterium soli</name>
    <dbReference type="NCBI Taxonomy" id="445961"/>
    <lineage>
        <taxon>Bacteria</taxon>
        <taxon>Pseudomonadati</taxon>
        <taxon>Bacteroidota</taxon>
        <taxon>Flavobacteriia</taxon>
        <taxon>Flavobacteriales</taxon>
        <taxon>Weeksellaceae</taxon>
        <taxon>Chryseobacterium group</taxon>
        <taxon>Chryseobacterium</taxon>
    </lineage>
</organism>
<dbReference type="GO" id="GO:0043565">
    <property type="term" value="F:sequence-specific DNA binding"/>
    <property type="evidence" value="ECO:0007669"/>
    <property type="project" value="InterPro"/>
</dbReference>
<gene>
    <name evidence="2" type="ORF">IW15_05840</name>
</gene>
<dbReference type="eggNOG" id="COG2207">
    <property type="taxonomic scope" value="Bacteria"/>
</dbReference>
<reference evidence="2 3" key="1">
    <citation type="submission" date="2014-07" db="EMBL/GenBank/DDBJ databases">
        <title>Genome of Chryseobacterium soli DSM 19298.</title>
        <authorList>
            <person name="Stropko S.J."/>
            <person name="Pipes S.E."/>
            <person name="Newman J."/>
        </authorList>
    </citation>
    <scope>NUCLEOTIDE SEQUENCE [LARGE SCALE GENOMIC DNA]</scope>
    <source>
        <strain evidence="2 3">DSM 19298</strain>
    </source>
</reference>
<name>A0A086A9F2_9FLAO</name>
<keyword evidence="2" id="KW-0238">DNA-binding</keyword>
<accession>A0A086A9F2</accession>
<dbReference type="InterPro" id="IPR018060">
    <property type="entry name" value="HTH_AraC"/>
</dbReference>
<dbReference type="AlphaFoldDB" id="A0A086A9F2"/>
<proteinExistence type="predicted"/>
<keyword evidence="3" id="KW-1185">Reference proteome</keyword>
<dbReference type="OrthoDB" id="635259at2"/>
<evidence type="ECO:0000259" key="1">
    <source>
        <dbReference type="PROSITE" id="PS01124"/>
    </source>
</evidence>
<dbReference type="Pfam" id="PF00165">
    <property type="entry name" value="HTH_AraC"/>
    <property type="match status" value="1"/>
</dbReference>
<protein>
    <submittedName>
        <fullName evidence="2">DNA-binding protein</fullName>
    </submittedName>
</protein>
<dbReference type="GO" id="GO:0003700">
    <property type="term" value="F:DNA-binding transcription factor activity"/>
    <property type="evidence" value="ECO:0007669"/>
    <property type="project" value="InterPro"/>
</dbReference>
<dbReference type="STRING" id="445961.IW15_05840"/>
<dbReference type="RefSeq" id="WP_034710283.1">
    <property type="nucleotide sequence ID" value="NZ_JPRH01000002.1"/>
</dbReference>
<comment type="caution">
    <text evidence="2">The sequence shown here is derived from an EMBL/GenBank/DDBJ whole genome shotgun (WGS) entry which is preliminary data.</text>
</comment>
<dbReference type="Proteomes" id="UP000028705">
    <property type="component" value="Unassembled WGS sequence"/>
</dbReference>
<evidence type="ECO:0000313" key="2">
    <source>
        <dbReference type="EMBL" id="KFF13316.1"/>
    </source>
</evidence>
<dbReference type="EMBL" id="JPRH01000002">
    <property type="protein sequence ID" value="KFF13316.1"/>
    <property type="molecule type" value="Genomic_DNA"/>
</dbReference>
<sequence>MEDKTPEYHQLRISVPTEFENVFSHFYYAENTSTEALTKTLLPTYQTILLFCFGENASLTTQEKTTLTVDKCIVFGPIRHAFEYTLPSKTSILVANFKDDAFYRFFGRATIENNAVLHPDELLRENCFTDLWQQLAVIPSPEQQVDHIIEFCRLYLKDQDTTNRLLSSFTDENLNPVKTIAEQTGQSERNIQLKHKENFGYSSKEINRYSRFLKAIKTIEKKIENQDTVEWFSIIDECGYYDQSQLIHDFKHFLNISPKQYLKFQQDICNPRSE</sequence>
<evidence type="ECO:0000313" key="3">
    <source>
        <dbReference type="Proteomes" id="UP000028705"/>
    </source>
</evidence>
<feature type="domain" description="HTH araC/xylS-type" evidence="1">
    <location>
        <begin position="159"/>
        <end position="264"/>
    </location>
</feature>
<dbReference type="PROSITE" id="PS01124">
    <property type="entry name" value="HTH_ARAC_FAMILY_2"/>
    <property type="match status" value="1"/>
</dbReference>